<feature type="transmembrane region" description="Helical" evidence="1">
    <location>
        <begin position="108"/>
        <end position="128"/>
    </location>
</feature>
<dbReference type="OrthoDB" id="1258169at2"/>
<keyword evidence="1" id="KW-0812">Transmembrane</keyword>
<organism evidence="2 3">
    <name type="scientific">Chryseobacterium polytrichastri</name>
    <dbReference type="NCBI Taxonomy" id="1302687"/>
    <lineage>
        <taxon>Bacteria</taxon>
        <taxon>Pseudomonadati</taxon>
        <taxon>Bacteroidota</taxon>
        <taxon>Flavobacteriia</taxon>
        <taxon>Flavobacteriales</taxon>
        <taxon>Weeksellaceae</taxon>
        <taxon>Chryseobacterium group</taxon>
        <taxon>Chryseobacterium</taxon>
    </lineage>
</organism>
<keyword evidence="1" id="KW-1133">Transmembrane helix</keyword>
<sequence length="153" mass="18288">MIFQSRYRIEFSKPKEEILNKIENNLYKKFFDWDKSFKGRVTSEGFNLKYVSLNLSPKISGDFRKDEQGKEKLLLTISFGFLNLLAVLFATLFTFFIAFLFTLFVEKYAWIFILIFYAIYIQSIRIYWISSKDEVLEYLRNLDKLCEVSSLNN</sequence>
<evidence type="ECO:0000313" key="2">
    <source>
        <dbReference type="EMBL" id="SHM06718.1"/>
    </source>
</evidence>
<dbReference type="AlphaFoldDB" id="A0A1M7FSF9"/>
<dbReference type="EMBL" id="FRAV01000033">
    <property type="protein sequence ID" value="SHM06718.1"/>
    <property type="molecule type" value="Genomic_DNA"/>
</dbReference>
<accession>A0A1M7FSF9</accession>
<reference evidence="3" key="1">
    <citation type="submission" date="2016-11" db="EMBL/GenBank/DDBJ databases">
        <authorList>
            <person name="Varghese N."/>
            <person name="Submissions S."/>
        </authorList>
    </citation>
    <scope>NUCLEOTIDE SEQUENCE [LARGE SCALE GENOMIC DNA]</scope>
    <source>
        <strain evidence="3">DSM 26899</strain>
    </source>
</reference>
<name>A0A1M7FSF9_9FLAO</name>
<keyword evidence="1" id="KW-0472">Membrane</keyword>
<evidence type="ECO:0000313" key="3">
    <source>
        <dbReference type="Proteomes" id="UP000184364"/>
    </source>
</evidence>
<feature type="transmembrane region" description="Helical" evidence="1">
    <location>
        <begin position="73"/>
        <end position="102"/>
    </location>
</feature>
<gene>
    <name evidence="2" type="ORF">SAMN05444267_103325</name>
</gene>
<dbReference type="Proteomes" id="UP000184364">
    <property type="component" value="Unassembled WGS sequence"/>
</dbReference>
<evidence type="ECO:0000256" key="1">
    <source>
        <dbReference type="SAM" id="Phobius"/>
    </source>
</evidence>
<protein>
    <submittedName>
        <fullName evidence="2">Uncharacterized protein</fullName>
    </submittedName>
</protein>
<keyword evidence="3" id="KW-1185">Reference proteome</keyword>
<proteinExistence type="predicted"/>
<dbReference type="STRING" id="1302687.SAMN05444267_103325"/>
<dbReference type="RefSeq" id="WP_073295681.1">
    <property type="nucleotide sequence ID" value="NZ_FRAV01000033.1"/>
</dbReference>